<keyword evidence="3" id="KW-1185">Reference proteome</keyword>
<dbReference type="STRING" id="520822.A0A195BSF0"/>
<reference evidence="2 3" key="1">
    <citation type="submission" date="2015-09" db="EMBL/GenBank/DDBJ databases">
        <title>Atta colombica WGS genome.</title>
        <authorList>
            <person name="Nygaard S."/>
            <person name="Hu H."/>
            <person name="Boomsma J."/>
            <person name="Zhang G."/>
        </authorList>
    </citation>
    <scope>NUCLEOTIDE SEQUENCE [LARGE SCALE GENOMIC DNA]</scope>
    <source>
        <strain evidence="2">Treedump-2</strain>
        <tissue evidence="2">Whole body</tissue>
    </source>
</reference>
<dbReference type="PANTHER" id="PTHR13192">
    <property type="entry name" value="MY011 PROTEIN"/>
    <property type="match status" value="1"/>
</dbReference>
<accession>A0A195BSF0</accession>
<gene>
    <name evidence="2" type="ORF">ALC53_01900</name>
</gene>
<dbReference type="EMBL" id="KQ976417">
    <property type="protein sequence ID" value="KYM89588.1"/>
    <property type="molecule type" value="Genomic_DNA"/>
</dbReference>
<organism evidence="2 3">
    <name type="scientific">Atta colombica</name>
    <dbReference type="NCBI Taxonomy" id="520822"/>
    <lineage>
        <taxon>Eukaryota</taxon>
        <taxon>Metazoa</taxon>
        <taxon>Ecdysozoa</taxon>
        <taxon>Arthropoda</taxon>
        <taxon>Hexapoda</taxon>
        <taxon>Insecta</taxon>
        <taxon>Pterygota</taxon>
        <taxon>Neoptera</taxon>
        <taxon>Endopterygota</taxon>
        <taxon>Hymenoptera</taxon>
        <taxon>Apocrita</taxon>
        <taxon>Aculeata</taxon>
        <taxon>Formicoidea</taxon>
        <taxon>Formicidae</taxon>
        <taxon>Myrmicinae</taxon>
        <taxon>Atta</taxon>
    </lineage>
</organism>
<evidence type="ECO:0000313" key="3">
    <source>
        <dbReference type="Proteomes" id="UP000078540"/>
    </source>
</evidence>
<feature type="chain" id="PRO_5008269646" description="Methylmalonic aciduria and homocystinuria type D like protein, mitochondrial" evidence="1">
    <location>
        <begin position="23"/>
        <end position="317"/>
    </location>
</feature>
<dbReference type="Pfam" id="PF10229">
    <property type="entry name" value="MMADHC"/>
    <property type="match status" value="1"/>
</dbReference>
<dbReference type="PANTHER" id="PTHR13192:SF3">
    <property type="entry name" value="COBALAMIN TRAFFICKING PROTEIN CBLD"/>
    <property type="match status" value="1"/>
</dbReference>
<dbReference type="GO" id="GO:0005739">
    <property type="term" value="C:mitochondrion"/>
    <property type="evidence" value="ECO:0007669"/>
    <property type="project" value="TreeGrafter"/>
</dbReference>
<dbReference type="GO" id="GO:0009235">
    <property type="term" value="P:cobalamin metabolic process"/>
    <property type="evidence" value="ECO:0007669"/>
    <property type="project" value="InterPro"/>
</dbReference>
<sequence>MGIFCLFWCNWVLLATIQTSKTVQTPSHSATLSRQMLCIKHGRRHSVAVSLLFNLIPRALYSRRSDRSTSSYKIVKSNGDSLDDIDNSVLGINSNWELLTPSGFRFYLPGSIGPAWLDTTTTAQVKTQFVKLCDKEEFIEPLNNKNRHQKDVENWENIRPTLDCVAQECPILLRKSIEELFPGCLDVTMSHLTIITISQKANLKSMRWRKETETEKLAKYFVLAASDLCIKLKMVGYWADFINPFSGQPYLSPRKGANLYETDERFRCVGFKVQQKNNCRIIVSDSSLQNFIGSLYTTAPASTEFLKQITNGDNEDQ</sequence>
<name>A0A195BSF0_9HYME</name>
<evidence type="ECO:0000256" key="1">
    <source>
        <dbReference type="SAM" id="SignalP"/>
    </source>
</evidence>
<keyword evidence="1" id="KW-0732">Signal</keyword>
<dbReference type="AlphaFoldDB" id="A0A195BSF0"/>
<feature type="signal peptide" evidence="1">
    <location>
        <begin position="1"/>
        <end position="22"/>
    </location>
</feature>
<proteinExistence type="predicted"/>
<evidence type="ECO:0008006" key="4">
    <source>
        <dbReference type="Google" id="ProtNLM"/>
    </source>
</evidence>
<evidence type="ECO:0000313" key="2">
    <source>
        <dbReference type="EMBL" id="KYM89588.1"/>
    </source>
</evidence>
<protein>
    <recommendedName>
        <fullName evidence="4">Methylmalonic aciduria and homocystinuria type D like protein, mitochondrial</fullName>
    </recommendedName>
</protein>
<dbReference type="InterPro" id="IPR019362">
    <property type="entry name" value="MMADHC"/>
</dbReference>
<dbReference type="Proteomes" id="UP000078540">
    <property type="component" value="Unassembled WGS sequence"/>
</dbReference>